<dbReference type="GeneID" id="83595477"/>
<evidence type="ECO:0000313" key="3">
    <source>
        <dbReference type="Proteomes" id="UP001161160"/>
    </source>
</evidence>
<keyword evidence="1" id="KW-1133">Transmembrane helix</keyword>
<dbReference type="Pfam" id="PF14023">
    <property type="entry name" value="Bestrophin-like"/>
    <property type="match status" value="1"/>
</dbReference>
<comment type="caution">
    <text evidence="2">The sequence shown here is derived from an EMBL/GenBank/DDBJ whole genome shotgun (WGS) entry which is preliminary data.</text>
</comment>
<evidence type="ECO:0000313" key="2">
    <source>
        <dbReference type="EMBL" id="MDH6503779.1"/>
    </source>
</evidence>
<accession>A0AA43M9I3</accession>
<feature type="transmembrane region" description="Helical" evidence="1">
    <location>
        <begin position="16"/>
        <end position="38"/>
    </location>
</feature>
<dbReference type="Proteomes" id="UP001161160">
    <property type="component" value="Unassembled WGS sequence"/>
</dbReference>
<keyword evidence="3" id="KW-1185">Reference proteome</keyword>
<feature type="transmembrane region" description="Helical" evidence="1">
    <location>
        <begin position="219"/>
        <end position="242"/>
    </location>
</feature>
<dbReference type="RefSeq" id="WP_083657490.1">
    <property type="nucleotide sequence ID" value="NZ_JARXVV010000008.1"/>
</dbReference>
<keyword evidence="1" id="KW-0812">Transmembrane</keyword>
<organism evidence="2 3">
    <name type="scientific">Polynucleobacter sphagniphilus</name>
    <dbReference type="NCBI Taxonomy" id="1743169"/>
    <lineage>
        <taxon>Bacteria</taxon>
        <taxon>Pseudomonadati</taxon>
        <taxon>Pseudomonadota</taxon>
        <taxon>Betaproteobacteria</taxon>
        <taxon>Burkholderiales</taxon>
        <taxon>Burkholderiaceae</taxon>
        <taxon>Polynucleobacter</taxon>
    </lineage>
</organism>
<sequence>MYLINLLYVNNTNIPAWVMCLIAVCISVSFCLIGLFVFKKLLTHSFNKANNDCISLSLGTVGLFSSVLISLIVINTWNSYNDTDTIVNAEARKVEDFYHLSQGMPEPIKSQLASDISEYIEVVTKEEWPAMVANEAIPDKARLIIIRSRERLLHYKTNDLVIANTESKLLDRISELFDARRDRTLATKNHVPPVIWAVMFLSGFLTIAVSYLYTAESFAMHLVSTGFISASLAATLFLIVIFGHPFQGRLRIEPTEMINFASQNLPHAIDFTTQGVTNKPNK</sequence>
<protein>
    <recommendedName>
        <fullName evidence="4">DUF4239 domain-containing protein</fullName>
    </recommendedName>
</protein>
<evidence type="ECO:0008006" key="4">
    <source>
        <dbReference type="Google" id="ProtNLM"/>
    </source>
</evidence>
<reference evidence="2" key="1">
    <citation type="submission" date="2023-04" db="EMBL/GenBank/DDBJ databases">
        <title>Genome Encyclopedia of Bacteria and Archaea VI: Functional Genomics of Type Strains.</title>
        <authorList>
            <person name="Whitman W."/>
        </authorList>
    </citation>
    <scope>NUCLEOTIDE SEQUENCE</scope>
    <source>
        <strain evidence="2">Enz.4-51</strain>
    </source>
</reference>
<evidence type="ECO:0000256" key="1">
    <source>
        <dbReference type="SAM" id="Phobius"/>
    </source>
</evidence>
<gene>
    <name evidence="2" type="ORF">M2127_001072</name>
</gene>
<dbReference type="InterPro" id="IPR025333">
    <property type="entry name" value="DUF4239"/>
</dbReference>
<name>A0AA43M9I3_9BURK</name>
<proteinExistence type="predicted"/>
<dbReference type="EMBL" id="JARXYA010000004">
    <property type="protein sequence ID" value="MDH6503779.1"/>
    <property type="molecule type" value="Genomic_DNA"/>
</dbReference>
<dbReference type="AlphaFoldDB" id="A0AA43M9I3"/>
<feature type="transmembrane region" description="Helical" evidence="1">
    <location>
        <begin position="193"/>
        <end position="213"/>
    </location>
</feature>
<keyword evidence="1" id="KW-0472">Membrane</keyword>